<reference evidence="3" key="2">
    <citation type="journal article" date="2021" name="PeerJ">
        <title>Extensive microbial diversity within the chicken gut microbiome revealed by metagenomics and culture.</title>
        <authorList>
            <person name="Gilroy R."/>
            <person name="Ravi A."/>
            <person name="Getino M."/>
            <person name="Pursley I."/>
            <person name="Horton D.L."/>
            <person name="Alikhan N.F."/>
            <person name="Baker D."/>
            <person name="Gharbi K."/>
            <person name="Hall N."/>
            <person name="Watson M."/>
            <person name="Adriaenssens E.M."/>
            <person name="Foster-Nyarko E."/>
            <person name="Jarju S."/>
            <person name="Secka A."/>
            <person name="Antonio M."/>
            <person name="Oren A."/>
            <person name="Chaudhuri R.R."/>
            <person name="La Ragione R."/>
            <person name="Hildebrand F."/>
            <person name="Pallen M.J."/>
        </authorList>
    </citation>
    <scope>NUCLEOTIDE SEQUENCE</scope>
    <source>
        <strain evidence="3">ChiW3-316</strain>
    </source>
</reference>
<dbReference type="Pfam" id="PF05618">
    <property type="entry name" value="Zn_protease"/>
    <property type="match status" value="1"/>
</dbReference>
<reference evidence="3" key="1">
    <citation type="submission" date="2020-10" db="EMBL/GenBank/DDBJ databases">
        <authorList>
            <person name="Gilroy R."/>
        </authorList>
    </citation>
    <scope>NUCLEOTIDE SEQUENCE</scope>
    <source>
        <strain evidence="3">ChiW3-316</strain>
    </source>
</reference>
<sequence>MKKISKFVTVIFFTAMCAACQNTQKTHPVPPKIVPAVEIKRPETPKHVLGIIGAVEPIYMLPMKTPFAARIDTGAENSSLDVDNMKTFERDGEKWVSFDLANRQGGERHHFEKKILKFVTITRIHKSEKRPSVMMDVNFGGQIIKARFSLADREKFEYQALVGRNILTGRAIVDTALSNTLR</sequence>
<dbReference type="EMBL" id="DVNC01000045">
    <property type="protein sequence ID" value="HIU53748.1"/>
    <property type="molecule type" value="Genomic_DNA"/>
</dbReference>
<accession>A0A9D1M530</accession>
<dbReference type="GO" id="GO:0006508">
    <property type="term" value="P:proteolysis"/>
    <property type="evidence" value="ECO:0007669"/>
    <property type="project" value="UniProtKB-KW"/>
</dbReference>
<keyword evidence="1" id="KW-0732">Signal</keyword>
<dbReference type="AlphaFoldDB" id="A0A9D1M530"/>
<dbReference type="Proteomes" id="UP000824107">
    <property type="component" value="Unassembled WGS sequence"/>
</dbReference>
<comment type="caution">
    <text evidence="3">The sequence shown here is derived from an EMBL/GenBank/DDBJ whole genome shotgun (WGS) entry which is preliminary data.</text>
</comment>
<proteinExistence type="predicted"/>
<organism evidence="3 4">
    <name type="scientific">Candidatus Scatocola faecipullorum</name>
    <dbReference type="NCBI Taxonomy" id="2840917"/>
    <lineage>
        <taxon>Bacteria</taxon>
        <taxon>Pseudomonadati</taxon>
        <taxon>Pseudomonadota</taxon>
        <taxon>Alphaproteobacteria</taxon>
        <taxon>Rhodospirillales</taxon>
        <taxon>Rhodospirillaceae</taxon>
        <taxon>Rhodospirillaceae incertae sedis</taxon>
        <taxon>Candidatus Scatocola</taxon>
    </lineage>
</organism>
<dbReference type="InterPro" id="IPR021109">
    <property type="entry name" value="Peptidase_aspartic_dom_sf"/>
</dbReference>
<keyword evidence="3" id="KW-0378">Hydrolase</keyword>
<keyword evidence="3" id="KW-0645">Protease</keyword>
<dbReference type="PANTHER" id="PTHR38037">
    <property type="entry name" value="ZN_PROTEASE DOMAIN-CONTAINING PROTEIN"/>
    <property type="match status" value="1"/>
</dbReference>
<name>A0A9D1M530_9PROT</name>
<evidence type="ECO:0000313" key="4">
    <source>
        <dbReference type="Proteomes" id="UP000824107"/>
    </source>
</evidence>
<evidence type="ECO:0000259" key="2">
    <source>
        <dbReference type="Pfam" id="PF05618"/>
    </source>
</evidence>
<protein>
    <submittedName>
        <fullName evidence="3">ATP-dependent zinc protease</fullName>
    </submittedName>
</protein>
<dbReference type="GO" id="GO:0008233">
    <property type="term" value="F:peptidase activity"/>
    <property type="evidence" value="ECO:0007669"/>
    <property type="project" value="UniProtKB-KW"/>
</dbReference>
<feature type="chain" id="PRO_5039366687" evidence="1">
    <location>
        <begin position="20"/>
        <end position="182"/>
    </location>
</feature>
<evidence type="ECO:0000256" key="1">
    <source>
        <dbReference type="SAM" id="SignalP"/>
    </source>
</evidence>
<dbReference type="PANTHER" id="PTHR38037:SF2">
    <property type="entry name" value="ATP-DEPENDENT ZINC PROTEASE DOMAIN-CONTAINING PROTEIN-RELATED"/>
    <property type="match status" value="1"/>
</dbReference>
<dbReference type="SUPFAM" id="SSF50630">
    <property type="entry name" value="Acid proteases"/>
    <property type="match status" value="1"/>
</dbReference>
<evidence type="ECO:0000313" key="3">
    <source>
        <dbReference type="EMBL" id="HIU53748.1"/>
    </source>
</evidence>
<gene>
    <name evidence="3" type="ORF">IAD20_06675</name>
</gene>
<dbReference type="InterPro" id="IPR008503">
    <property type="entry name" value="Asp_endopeptidase"/>
</dbReference>
<feature type="signal peptide" evidence="1">
    <location>
        <begin position="1"/>
        <end position="19"/>
    </location>
</feature>
<feature type="domain" description="Retropepsin-like aspartic endopeptidase" evidence="2">
    <location>
        <begin position="51"/>
        <end position="178"/>
    </location>
</feature>
<dbReference type="Gene3D" id="2.40.70.10">
    <property type="entry name" value="Acid Proteases"/>
    <property type="match status" value="1"/>
</dbReference>